<dbReference type="GO" id="GO:0005576">
    <property type="term" value="C:extracellular region"/>
    <property type="evidence" value="ECO:0007669"/>
    <property type="project" value="UniProtKB-SubCell"/>
</dbReference>
<dbReference type="RefSeq" id="WP_118933655.1">
    <property type="nucleotide sequence ID" value="NZ_CP061008.1"/>
</dbReference>
<dbReference type="Pfam" id="PF07195">
    <property type="entry name" value="FliD_C"/>
    <property type="match status" value="1"/>
</dbReference>
<dbReference type="Pfam" id="PF02465">
    <property type="entry name" value="FliD_N"/>
    <property type="match status" value="1"/>
</dbReference>
<evidence type="ECO:0000259" key="6">
    <source>
        <dbReference type="Pfam" id="PF02465"/>
    </source>
</evidence>
<name>A0A424W8C3_ALCXX</name>
<protein>
    <recommendedName>
        <fullName evidence="5">Flagellar hook-associated protein 2</fullName>
        <shortName evidence="5">HAP2</shortName>
    </recommendedName>
    <alternativeName>
        <fullName evidence="5">Flagellar cap protein</fullName>
    </alternativeName>
</protein>
<gene>
    <name evidence="8" type="ORF">DY367_22575</name>
</gene>
<comment type="subcellular location">
    <subcellularLocation>
        <location evidence="5">Secreted</location>
    </subcellularLocation>
    <subcellularLocation>
        <location evidence="5">Bacterial flagellum</location>
    </subcellularLocation>
</comment>
<evidence type="ECO:0000256" key="3">
    <source>
        <dbReference type="ARBA" id="ARBA00023054"/>
    </source>
</evidence>
<feature type="domain" description="Flagellar hook-associated protein 2 N-terminal" evidence="6">
    <location>
        <begin position="11"/>
        <end position="108"/>
    </location>
</feature>
<dbReference type="GO" id="GO:0009421">
    <property type="term" value="C:bacterial-type flagellum filament cap"/>
    <property type="evidence" value="ECO:0007669"/>
    <property type="project" value="InterPro"/>
</dbReference>
<sequence>MASITNLGSVSGLPLEETLKKLQDAEDKKLSIYDTRTASYKTRIDAYSKLQSALEAVQKAAGVLGKAETLAAIKGSVTGGTALTATVAAEGVVAGQYTIAVNKLAKSQTLQSSSVSDRTAKNGDAGSFEIELSNGTKQTIDLKGDTSLNGIVKAINADDKAGVRATVINDGNGNNYLMLTAKDTGVQASVKSITVTGDQSLKDILSFSTDAGGVTTGMANTKAQDAEVVINGITVKSGSNNIDKAIDGVTLNLSEETPADKPITLKLEADPTVATKAVKDFVTVYNTLQSTIKDLTAFDAKAATNQPLTGDGTTRSIQWALSNALQGVLGGNVVKSLADLGITTDPMNRQLKLDQTKLDKALKENSADVTKLLTGENGLAKQMEAAFKDVLGANGSLKTRQDGLTKTIDDLAAQKARAKASSDAEMDQLRTRFVQLDKFVSQLGVTGNYLTQQFAAMNKSSK</sequence>
<comment type="subunit">
    <text evidence="2 5">Homopentamer.</text>
</comment>
<dbReference type="GO" id="GO:0007155">
    <property type="term" value="P:cell adhesion"/>
    <property type="evidence" value="ECO:0007669"/>
    <property type="project" value="InterPro"/>
</dbReference>
<evidence type="ECO:0000256" key="2">
    <source>
        <dbReference type="ARBA" id="ARBA00011255"/>
    </source>
</evidence>
<dbReference type="InterPro" id="IPR040026">
    <property type="entry name" value="FliD"/>
</dbReference>
<keyword evidence="8" id="KW-0969">Cilium</keyword>
<dbReference type="GO" id="GO:0071973">
    <property type="term" value="P:bacterial-type flagellum-dependent cell motility"/>
    <property type="evidence" value="ECO:0007669"/>
    <property type="project" value="TreeGrafter"/>
</dbReference>
<reference evidence="8 9" key="1">
    <citation type="submission" date="2018-08" db="EMBL/GenBank/DDBJ databases">
        <title>Achromobacter xylosoxidans Genome sequencing and assembly.</title>
        <authorList>
            <person name="Wang R."/>
            <person name="Rensing C."/>
            <person name="Li Y."/>
        </authorList>
    </citation>
    <scope>NUCLEOTIDE SEQUENCE [LARGE SCALE GENOMIC DNA]</scope>
    <source>
        <strain evidence="8 9">GD003A</strain>
    </source>
</reference>
<comment type="caution">
    <text evidence="8">The sequence shown here is derived from an EMBL/GenBank/DDBJ whole genome shotgun (WGS) entry which is preliminary data.</text>
</comment>
<organism evidence="8 9">
    <name type="scientific">Alcaligenes xylosoxydans xylosoxydans</name>
    <name type="common">Achromobacter xylosoxidans</name>
    <dbReference type="NCBI Taxonomy" id="85698"/>
    <lineage>
        <taxon>Bacteria</taxon>
        <taxon>Pseudomonadati</taxon>
        <taxon>Pseudomonadota</taxon>
        <taxon>Betaproteobacteria</taxon>
        <taxon>Burkholderiales</taxon>
        <taxon>Alcaligenaceae</taxon>
        <taxon>Achromobacter</taxon>
    </lineage>
</organism>
<dbReference type="InterPro" id="IPR010809">
    <property type="entry name" value="FliD_C"/>
</dbReference>
<dbReference type="GO" id="GO:0009424">
    <property type="term" value="C:bacterial-type flagellum hook"/>
    <property type="evidence" value="ECO:0007669"/>
    <property type="project" value="UniProtKB-UniRule"/>
</dbReference>
<keyword evidence="4 5" id="KW-0975">Bacterial flagellum</keyword>
<dbReference type="InterPro" id="IPR003481">
    <property type="entry name" value="FliD_N"/>
</dbReference>
<dbReference type="PANTHER" id="PTHR30288:SF0">
    <property type="entry name" value="FLAGELLAR HOOK-ASSOCIATED PROTEIN 2"/>
    <property type="match status" value="1"/>
</dbReference>
<proteinExistence type="inferred from homology"/>
<keyword evidence="8" id="KW-0966">Cell projection</keyword>
<dbReference type="OrthoDB" id="5980200at2"/>
<keyword evidence="5" id="KW-0964">Secreted</keyword>
<comment type="function">
    <text evidence="5">Required for morphogenesis and for the elongation of the flagellar filament by facilitating polymerization of the flagellin monomers at the tip of growing filament. Forms a capping structure, which prevents flagellin subunits (transported through the central channel of the flagellum) from leaking out without polymerization at the distal end.</text>
</comment>
<comment type="similarity">
    <text evidence="1 5">Belongs to the FliD family.</text>
</comment>
<dbReference type="Proteomes" id="UP000285324">
    <property type="component" value="Unassembled WGS sequence"/>
</dbReference>
<evidence type="ECO:0000256" key="1">
    <source>
        <dbReference type="ARBA" id="ARBA00009764"/>
    </source>
</evidence>
<evidence type="ECO:0000259" key="7">
    <source>
        <dbReference type="Pfam" id="PF07195"/>
    </source>
</evidence>
<feature type="domain" description="Flagellar hook-associated protein 2 C-terminal" evidence="7">
    <location>
        <begin position="223"/>
        <end position="443"/>
    </location>
</feature>
<evidence type="ECO:0000256" key="4">
    <source>
        <dbReference type="ARBA" id="ARBA00023143"/>
    </source>
</evidence>
<dbReference type="EMBL" id="QVXO01000041">
    <property type="protein sequence ID" value="RPJ89428.1"/>
    <property type="molecule type" value="Genomic_DNA"/>
</dbReference>
<evidence type="ECO:0000256" key="5">
    <source>
        <dbReference type="RuleBase" id="RU362066"/>
    </source>
</evidence>
<accession>A0A424W8C3</accession>
<keyword evidence="8" id="KW-0282">Flagellum</keyword>
<dbReference type="AlphaFoldDB" id="A0A424W8C3"/>
<dbReference type="PANTHER" id="PTHR30288">
    <property type="entry name" value="FLAGELLAR CAP/ASSEMBLY PROTEIN FLID"/>
    <property type="match status" value="1"/>
</dbReference>
<evidence type="ECO:0000313" key="9">
    <source>
        <dbReference type="Proteomes" id="UP000285324"/>
    </source>
</evidence>
<evidence type="ECO:0000313" key="8">
    <source>
        <dbReference type="EMBL" id="RPJ89428.1"/>
    </source>
</evidence>
<keyword evidence="3" id="KW-0175">Coiled coil</keyword>